<reference evidence="1" key="1">
    <citation type="submission" date="2021-06" db="EMBL/GenBank/DDBJ databases">
        <authorList>
            <person name="Kallberg Y."/>
            <person name="Tangrot J."/>
            <person name="Rosling A."/>
        </authorList>
    </citation>
    <scope>NUCLEOTIDE SEQUENCE</scope>
    <source>
        <strain evidence="1">IL203A</strain>
    </source>
</reference>
<proteinExistence type="predicted"/>
<dbReference type="EMBL" id="CAJVPU010045220">
    <property type="protein sequence ID" value="CAG8749184.1"/>
    <property type="molecule type" value="Genomic_DNA"/>
</dbReference>
<name>A0ACA9QIB1_9GLOM</name>
<organism evidence="1 2">
    <name type="scientific">Dentiscutata heterogama</name>
    <dbReference type="NCBI Taxonomy" id="1316150"/>
    <lineage>
        <taxon>Eukaryota</taxon>
        <taxon>Fungi</taxon>
        <taxon>Fungi incertae sedis</taxon>
        <taxon>Mucoromycota</taxon>
        <taxon>Glomeromycotina</taxon>
        <taxon>Glomeromycetes</taxon>
        <taxon>Diversisporales</taxon>
        <taxon>Gigasporaceae</taxon>
        <taxon>Dentiscutata</taxon>
    </lineage>
</organism>
<keyword evidence="2" id="KW-1185">Reference proteome</keyword>
<comment type="caution">
    <text evidence="1">The sequence shown here is derived from an EMBL/GenBank/DDBJ whole genome shotgun (WGS) entry which is preliminary data.</text>
</comment>
<evidence type="ECO:0000313" key="1">
    <source>
        <dbReference type="EMBL" id="CAG8749184.1"/>
    </source>
</evidence>
<gene>
    <name evidence="1" type="ORF">DHETER_LOCUS14531</name>
</gene>
<protein>
    <submittedName>
        <fullName evidence="1">1363_t:CDS:1</fullName>
    </submittedName>
</protein>
<dbReference type="Proteomes" id="UP000789702">
    <property type="component" value="Unassembled WGS sequence"/>
</dbReference>
<evidence type="ECO:0000313" key="2">
    <source>
        <dbReference type="Proteomes" id="UP000789702"/>
    </source>
</evidence>
<sequence>DPITEFIESLYVKFDFEGAQHKLKECEEVLSNDFFLVATKMEFIENARYLISETYCRIHLKIDIGGLSQTLNLGQEEGEKWIVNLIRDTRVDAKIDFKENTVIMNQNHTSIYQQVIERTKGLSFRSQVLASAIEKSEALQSSSNAIDSIVE</sequence>
<feature type="non-terminal residue" evidence="1">
    <location>
        <position position="1"/>
    </location>
</feature>
<accession>A0ACA9QIB1</accession>